<dbReference type="RefSeq" id="WP_378601181.1">
    <property type="nucleotide sequence ID" value="NZ_JBHSQN010000002.1"/>
</dbReference>
<comment type="caution">
    <text evidence="1">The sequence shown here is derived from an EMBL/GenBank/DDBJ whole genome shotgun (WGS) entry which is preliminary data.</text>
</comment>
<name>A0ABW1JP36_9NOCA</name>
<reference evidence="2" key="1">
    <citation type="journal article" date="2019" name="Int. J. Syst. Evol. Microbiol.">
        <title>The Global Catalogue of Microorganisms (GCM) 10K type strain sequencing project: providing services to taxonomists for standard genome sequencing and annotation.</title>
        <authorList>
            <consortium name="The Broad Institute Genomics Platform"/>
            <consortium name="The Broad Institute Genome Sequencing Center for Infectious Disease"/>
            <person name="Wu L."/>
            <person name="Ma J."/>
        </authorList>
    </citation>
    <scope>NUCLEOTIDE SEQUENCE [LARGE SCALE GENOMIC DNA]</scope>
    <source>
        <strain evidence="2">CCUG 36956</strain>
    </source>
</reference>
<evidence type="ECO:0000313" key="2">
    <source>
        <dbReference type="Proteomes" id="UP001596223"/>
    </source>
</evidence>
<keyword evidence="2" id="KW-1185">Reference proteome</keyword>
<protein>
    <submittedName>
        <fullName evidence="1">Uncharacterized protein</fullName>
    </submittedName>
</protein>
<evidence type="ECO:0000313" key="1">
    <source>
        <dbReference type="EMBL" id="MFC6010785.1"/>
    </source>
</evidence>
<accession>A0ABW1JP36</accession>
<sequence>MPTIETLHGRLRSQFADRVAHSDSAAGELAFHNGVAVRLWIENHTLHAELDSLQGGPELWLLGPDADDLDDFLDTVDDASNC</sequence>
<proteinExistence type="predicted"/>
<organism evidence="1 2">
    <name type="scientific">Nocardia lasii</name>
    <dbReference type="NCBI Taxonomy" id="1616107"/>
    <lineage>
        <taxon>Bacteria</taxon>
        <taxon>Bacillati</taxon>
        <taxon>Actinomycetota</taxon>
        <taxon>Actinomycetes</taxon>
        <taxon>Mycobacteriales</taxon>
        <taxon>Nocardiaceae</taxon>
        <taxon>Nocardia</taxon>
    </lineage>
</organism>
<dbReference type="Proteomes" id="UP001596223">
    <property type="component" value="Unassembled WGS sequence"/>
</dbReference>
<dbReference type="EMBL" id="JBHSQN010000002">
    <property type="protein sequence ID" value="MFC6010785.1"/>
    <property type="molecule type" value="Genomic_DNA"/>
</dbReference>
<gene>
    <name evidence="1" type="ORF">ACFP3H_06945</name>
</gene>